<dbReference type="EMBL" id="AAHDIR010000002">
    <property type="protein sequence ID" value="EBU8203434.1"/>
    <property type="molecule type" value="Genomic_DNA"/>
</dbReference>
<proteinExistence type="predicted"/>
<evidence type="ECO:0000313" key="1">
    <source>
        <dbReference type="EMBL" id="EBU8203434.1"/>
    </source>
</evidence>
<protein>
    <submittedName>
        <fullName evidence="1">Uncharacterized protein</fullName>
    </submittedName>
</protein>
<dbReference type="AlphaFoldDB" id="A0A5V6PSM9"/>
<reference evidence="1" key="1">
    <citation type="submission" date="2018-05" db="EMBL/GenBank/DDBJ databases">
        <authorList>
            <person name="Ashton P.M."/>
            <person name="Dallman T."/>
            <person name="Nair S."/>
            <person name="De Pinna E."/>
            <person name="Peters T."/>
            <person name="Grant K."/>
        </authorList>
    </citation>
    <scope>NUCLEOTIDE SEQUENCE</scope>
    <source>
        <strain evidence="1">374031</strain>
    </source>
</reference>
<organism evidence="1">
    <name type="scientific">Salmonella enterica subsp. enterica serovar Cardoner</name>
    <dbReference type="NCBI Taxonomy" id="2564309"/>
    <lineage>
        <taxon>Bacteria</taxon>
        <taxon>Pseudomonadati</taxon>
        <taxon>Pseudomonadota</taxon>
        <taxon>Gammaproteobacteria</taxon>
        <taxon>Enterobacterales</taxon>
        <taxon>Enterobacteriaceae</taxon>
        <taxon>Salmonella</taxon>
    </lineage>
</organism>
<dbReference type="InterPro" id="IPR010878">
    <property type="entry name" value="Gp111"/>
</dbReference>
<comment type="caution">
    <text evidence="1">The sequence shown here is derived from an EMBL/GenBank/DDBJ whole genome shotgun (WGS) entry which is preliminary data.</text>
</comment>
<accession>A0A5V6PSM9</accession>
<name>A0A5V6PSM9_SALET</name>
<sequence>MNKSTLFTNAWTIARNAANQFGGSVKSYFAESLKLAYTQMSAPKELTTASCLRLGGKLWEKNGMSRVYFNSDVVSEVIEFDYSTYKTGNISSASLGGSHLSNCRASSIRSMLSTTKFWFDAADGKIHARGFNSRDLSMSDVCKLIKSAALAA</sequence>
<dbReference type="Pfam" id="PF07410">
    <property type="entry name" value="Phage_Gp111"/>
    <property type="match status" value="1"/>
</dbReference>
<gene>
    <name evidence="1" type="ORF">DLM21_03490</name>
</gene>